<accession>A0A2U9IKC3</accession>
<dbReference type="Proteomes" id="UP000248410">
    <property type="component" value="Chromosome"/>
</dbReference>
<dbReference type="AlphaFoldDB" id="A0A2U9IKC3"/>
<organism evidence="1 2">
    <name type="scientific">Acidianus sulfidivorans JP7</name>
    <dbReference type="NCBI Taxonomy" id="619593"/>
    <lineage>
        <taxon>Archaea</taxon>
        <taxon>Thermoproteota</taxon>
        <taxon>Thermoprotei</taxon>
        <taxon>Sulfolobales</taxon>
        <taxon>Sulfolobaceae</taxon>
        <taxon>Acidianus</taxon>
    </lineage>
</organism>
<dbReference type="KEGG" id="asul:DFR86_01975"/>
<name>A0A2U9IKC3_9CREN</name>
<gene>
    <name evidence="1" type="ORF">DFR86_01975</name>
</gene>
<dbReference type="OrthoDB" id="38890at2157"/>
<protein>
    <submittedName>
        <fullName evidence="1">Uncharacterized protein</fullName>
    </submittedName>
</protein>
<proteinExistence type="predicted"/>
<evidence type="ECO:0000313" key="2">
    <source>
        <dbReference type="Proteomes" id="UP000248410"/>
    </source>
</evidence>
<evidence type="ECO:0000313" key="1">
    <source>
        <dbReference type="EMBL" id="AWR96435.1"/>
    </source>
</evidence>
<reference evidence="1 2" key="1">
    <citation type="submission" date="2018-05" db="EMBL/GenBank/DDBJ databases">
        <title>Complete Genome Sequences of Extremely Thermoacidophilic, Metal-Mobilizing Type-Strain Members of the Archaeal Family Sulfolobaceae: Acidianus brierleyi DSM-1651T, Acidianus sulfidivorans DSM-18786T, Metallosphaera hakonensis DSM-7519T, and Metallosphaera prunae DSM-10039T.</title>
        <authorList>
            <person name="Counts J.A."/>
            <person name="Kelly R.M."/>
        </authorList>
    </citation>
    <scope>NUCLEOTIDE SEQUENCE [LARGE SCALE GENOMIC DNA]</scope>
    <source>
        <strain evidence="1 2">JP7</strain>
    </source>
</reference>
<dbReference type="EMBL" id="CP029288">
    <property type="protein sequence ID" value="AWR96435.1"/>
    <property type="molecule type" value="Genomic_DNA"/>
</dbReference>
<dbReference type="RefSeq" id="WP_110379325.1">
    <property type="nucleotide sequence ID" value="NZ_CP029288.2"/>
</dbReference>
<keyword evidence="2" id="KW-1185">Reference proteome</keyword>
<sequence length="85" mass="9838">MEAIKAGYNKLKEVAKSNDVYLFKGEDDEYYLVAIKEASCSEKSKIIDKVLDEIYKYGNEFFVTIIITSKENFEKIKDTLGERIL</sequence>
<dbReference type="GeneID" id="36836698"/>